<dbReference type="InterPro" id="IPR012223">
    <property type="entry name" value="TEII"/>
</dbReference>
<dbReference type="InterPro" id="IPR029058">
    <property type="entry name" value="AB_hydrolase_fold"/>
</dbReference>
<organism evidence="4 5">
    <name type="scientific">Chloropicon primus</name>
    <dbReference type="NCBI Taxonomy" id="1764295"/>
    <lineage>
        <taxon>Eukaryota</taxon>
        <taxon>Viridiplantae</taxon>
        <taxon>Chlorophyta</taxon>
        <taxon>Chloropicophyceae</taxon>
        <taxon>Chloropicales</taxon>
        <taxon>Chloropicaceae</taxon>
        <taxon>Chloropicon</taxon>
    </lineage>
</organism>
<dbReference type="GO" id="GO:0008610">
    <property type="term" value="P:lipid biosynthetic process"/>
    <property type="evidence" value="ECO:0007669"/>
    <property type="project" value="TreeGrafter"/>
</dbReference>
<sequence>MVGERCADDGSFEGGRRQEREGRWLPYRDANADASVRLFLFHWGGSSASAYAQWERLAFASSRDVETCAVQMPGREGFDDLGLTGDGVTLAALAEALVSDLGHLFGPDEPKPVFFGHGTGSWFAFEVARLLESRSVVVDDDNSDESAGDRLLPPVALFVSCFPAPDIPVEDRPWPALSGLASEADLRRHLVQVWGVPIEALRPPARKPFQEALQRDLGLLDAYLCVPPGSSKEAGSSPPSSQEVGGGKGTSVGVTKLKCPISLFVSREDPFVGPMTGSPVLMEAWGRFTQVGKMSVDIFYGDHYYLCDRKMGNDVGRVLLEKVQKIADLVSFEF</sequence>
<evidence type="ECO:0000256" key="2">
    <source>
        <dbReference type="SAM" id="MobiDB-lite"/>
    </source>
</evidence>
<accession>A0A5B8MCI6</accession>
<dbReference type="Gene3D" id="3.40.50.1820">
    <property type="entry name" value="alpha/beta hydrolase"/>
    <property type="match status" value="1"/>
</dbReference>
<reference evidence="4 5" key="1">
    <citation type="submission" date="2018-07" db="EMBL/GenBank/DDBJ databases">
        <title>The complete nuclear genome of the prasinophyte Chloropicon primus (CCMP1205).</title>
        <authorList>
            <person name="Pombert J.-F."/>
            <person name="Otis C."/>
            <person name="Turmel M."/>
            <person name="Lemieux C."/>
        </authorList>
    </citation>
    <scope>NUCLEOTIDE SEQUENCE [LARGE SCALE GENOMIC DNA]</scope>
    <source>
        <strain evidence="4 5">CCMP1205</strain>
    </source>
</reference>
<name>A0A5B8MCI6_9CHLO</name>
<dbReference type="SUPFAM" id="SSF53474">
    <property type="entry name" value="alpha/beta-Hydrolases"/>
    <property type="match status" value="1"/>
</dbReference>
<dbReference type="STRING" id="1764295.A0A5B8MCI6"/>
<proteinExistence type="inferred from homology"/>
<dbReference type="AlphaFoldDB" id="A0A5B8MCI6"/>
<keyword evidence="5" id="KW-1185">Reference proteome</keyword>
<dbReference type="InterPro" id="IPR001031">
    <property type="entry name" value="Thioesterase"/>
</dbReference>
<protein>
    <submittedName>
        <fullName evidence="4">Type II thioesterase</fullName>
    </submittedName>
</protein>
<evidence type="ECO:0000259" key="3">
    <source>
        <dbReference type="Pfam" id="PF00975"/>
    </source>
</evidence>
<dbReference type="PANTHER" id="PTHR11487:SF0">
    <property type="entry name" value="S-ACYL FATTY ACID SYNTHASE THIOESTERASE, MEDIUM CHAIN"/>
    <property type="match status" value="1"/>
</dbReference>
<evidence type="ECO:0000256" key="1">
    <source>
        <dbReference type="ARBA" id="ARBA00007169"/>
    </source>
</evidence>
<dbReference type="Proteomes" id="UP000316726">
    <property type="component" value="Chromosome 1"/>
</dbReference>
<feature type="domain" description="Thioesterase" evidence="3">
    <location>
        <begin position="37"/>
        <end position="136"/>
    </location>
</feature>
<feature type="region of interest" description="Disordered" evidence="2">
    <location>
        <begin position="230"/>
        <end position="250"/>
    </location>
</feature>
<dbReference type="PANTHER" id="PTHR11487">
    <property type="entry name" value="THIOESTERASE"/>
    <property type="match status" value="1"/>
</dbReference>
<feature type="compositionally biased region" description="Low complexity" evidence="2">
    <location>
        <begin position="230"/>
        <end position="241"/>
    </location>
</feature>
<dbReference type="EMBL" id="CP031034">
    <property type="protein sequence ID" value="QDZ18228.1"/>
    <property type="molecule type" value="Genomic_DNA"/>
</dbReference>
<gene>
    <name evidence="4" type="ORF">A3770_01p07460</name>
</gene>
<dbReference type="OrthoDB" id="541883at2759"/>
<comment type="similarity">
    <text evidence="1">Belongs to the thioesterase family.</text>
</comment>
<evidence type="ECO:0000313" key="4">
    <source>
        <dbReference type="EMBL" id="QDZ18228.1"/>
    </source>
</evidence>
<dbReference type="Pfam" id="PF00975">
    <property type="entry name" value="Thioesterase"/>
    <property type="match status" value="1"/>
</dbReference>
<evidence type="ECO:0000313" key="5">
    <source>
        <dbReference type="Proteomes" id="UP000316726"/>
    </source>
</evidence>